<dbReference type="PANTHER" id="PTHR43581:SF4">
    <property type="entry name" value="ATP_GTP PHOSPHATASE"/>
    <property type="match status" value="1"/>
</dbReference>
<dbReference type="Pfam" id="PF13304">
    <property type="entry name" value="AAA_21"/>
    <property type="match status" value="1"/>
</dbReference>
<sequence>MRIQSMTISGLRSFGSDAQRIDLANDLTTVVGPNASGKTAMLQALAKMFGVTRSQRTLQRSDFHLPQDVAPDDRTTRDLFIDVVIALPELKDGSATAETVAPTFRHQQLEGPKKLPMCRMRLEARWQDDSTAEGEVTQELFWVDHLNEKVDPDDKHAVSPADRGLIQFYYTPASRDATAQIRATTGALAARLLKAIEWSKDTRKAVDDSTKKLADAFDSEAAIGSISKALSTRWKELHDEQTDTDPSLSLVSKRFEEVVAHVQVMFQHGPAKIERGLEVLSDGQQSLFYLALAAAVFDLERDAVAAKIKGFRAEELRIPALSLFGIEEPENHLSPYYLSRIVTQVRSIVSGNAAQAIITSHSPSVLSRIEPTEVRYCRRDPDTSASAVRAIELPSGATEAAKFIRGAFLAFPELYFARFVVLVEGDSERIVIPRLAQAEGLMLDPSFVAIVPIGGRHVNYFWKLLDNLSIPYATLVDLDLGRKGGGYGRLVTALEQLIANGADKSKLLKTETGVADIERMKAWDSSDWKTLKSWVTFLEDHGVFYSSPLDLDMEMLAAFPDAYKTIIPKGGGPSLTPDEAVEIVLGKGGSGIKDYKATEFGGYKDHTPAYRYHFLTRSKPATHVQALAQVDDKTLKKGMPEVYRRLIKRIDENLNRD</sequence>
<dbReference type="GO" id="GO:0005524">
    <property type="term" value="F:ATP binding"/>
    <property type="evidence" value="ECO:0007669"/>
    <property type="project" value="InterPro"/>
</dbReference>
<proteinExistence type="predicted"/>
<name>A0A975RK76_9BRAD</name>
<evidence type="ECO:0000259" key="2">
    <source>
        <dbReference type="Pfam" id="PF20469"/>
    </source>
</evidence>
<organism evidence="3 4">
    <name type="scientific">Bradyrhizobium sediminis</name>
    <dbReference type="NCBI Taxonomy" id="2840469"/>
    <lineage>
        <taxon>Bacteria</taxon>
        <taxon>Pseudomonadati</taxon>
        <taxon>Pseudomonadota</taxon>
        <taxon>Alphaproteobacteria</taxon>
        <taxon>Hyphomicrobiales</taxon>
        <taxon>Nitrobacteraceae</taxon>
        <taxon>Bradyrhizobium</taxon>
    </lineage>
</organism>
<evidence type="ECO:0000259" key="1">
    <source>
        <dbReference type="Pfam" id="PF13304"/>
    </source>
</evidence>
<feature type="domain" description="OLD protein-like TOPRIM" evidence="2">
    <location>
        <begin position="416"/>
        <end position="479"/>
    </location>
</feature>
<dbReference type="InterPro" id="IPR027417">
    <property type="entry name" value="P-loop_NTPase"/>
</dbReference>
<dbReference type="CDD" id="cd01026">
    <property type="entry name" value="TOPRIM_OLD"/>
    <property type="match status" value="1"/>
</dbReference>
<dbReference type="InterPro" id="IPR034139">
    <property type="entry name" value="TOPRIM_OLD"/>
</dbReference>
<evidence type="ECO:0000313" key="3">
    <source>
        <dbReference type="EMBL" id="QWG11100.1"/>
    </source>
</evidence>
<dbReference type="Pfam" id="PF20469">
    <property type="entry name" value="OLD-like_TOPRIM"/>
    <property type="match status" value="1"/>
</dbReference>
<dbReference type="InterPro" id="IPR051396">
    <property type="entry name" value="Bact_Antivir_Def_Nuclease"/>
</dbReference>
<dbReference type="EMBL" id="CP076134">
    <property type="protein sequence ID" value="QWG11100.1"/>
    <property type="molecule type" value="Genomic_DNA"/>
</dbReference>
<dbReference type="AlphaFoldDB" id="A0A975RK76"/>
<dbReference type="SUPFAM" id="SSF52540">
    <property type="entry name" value="P-loop containing nucleoside triphosphate hydrolases"/>
    <property type="match status" value="1"/>
</dbReference>
<protein>
    <submittedName>
        <fullName evidence="3">AAA family ATPase</fullName>
    </submittedName>
</protein>
<feature type="domain" description="ATPase AAA-type core" evidence="1">
    <location>
        <begin position="27"/>
        <end position="367"/>
    </location>
</feature>
<dbReference type="PANTHER" id="PTHR43581">
    <property type="entry name" value="ATP/GTP PHOSPHATASE"/>
    <property type="match status" value="1"/>
</dbReference>
<reference evidence="3" key="1">
    <citation type="submission" date="2021-06" db="EMBL/GenBank/DDBJ databases">
        <title>Bradyrhizobium sp. S2-20-1 Genome sequencing.</title>
        <authorList>
            <person name="Jin L."/>
        </authorList>
    </citation>
    <scope>NUCLEOTIDE SEQUENCE</scope>
    <source>
        <strain evidence="3">S2-20-1</strain>
    </source>
</reference>
<dbReference type="GO" id="GO:0016887">
    <property type="term" value="F:ATP hydrolysis activity"/>
    <property type="evidence" value="ECO:0007669"/>
    <property type="project" value="InterPro"/>
</dbReference>
<evidence type="ECO:0000313" key="4">
    <source>
        <dbReference type="Proteomes" id="UP000680839"/>
    </source>
</evidence>
<gene>
    <name evidence="3" type="ORF">KMZ29_15110</name>
</gene>
<dbReference type="Proteomes" id="UP000680839">
    <property type="component" value="Chromosome"/>
</dbReference>
<dbReference type="Gene3D" id="3.40.50.300">
    <property type="entry name" value="P-loop containing nucleotide triphosphate hydrolases"/>
    <property type="match status" value="1"/>
</dbReference>
<accession>A0A975RK76</accession>
<dbReference type="InterPro" id="IPR003959">
    <property type="entry name" value="ATPase_AAA_core"/>
</dbReference>